<sequence>MIHRRCLHSPIAISSPVPPCGELPYTTVYNSEVMYIMKCLKKAHQGPCPSPYPTLLSPFFPPHSSVVLLLPGAGGRAGRGSASPRRHGVSTRRRLDALSRILRDNLNWLVVVVVVASGSCWR</sequence>
<dbReference type="EMBL" id="AP028911">
    <property type="protein sequence ID" value="BES91629.1"/>
    <property type="molecule type" value="Genomic_DNA"/>
</dbReference>
<accession>A0ABN7AHB6</accession>
<dbReference type="Proteomes" id="UP001307889">
    <property type="component" value="Chromosome 3"/>
</dbReference>
<keyword evidence="2" id="KW-1185">Reference proteome</keyword>
<proteinExistence type="predicted"/>
<reference evidence="1 2" key="1">
    <citation type="submission" date="2023-09" db="EMBL/GenBank/DDBJ databases">
        <title>Nesidiocoris tenuis whole genome shotgun sequence.</title>
        <authorList>
            <person name="Shibata T."/>
            <person name="Shimoda M."/>
            <person name="Kobayashi T."/>
            <person name="Uehara T."/>
        </authorList>
    </citation>
    <scope>NUCLEOTIDE SEQUENCE [LARGE SCALE GENOMIC DNA]</scope>
    <source>
        <strain evidence="1 2">Japan</strain>
    </source>
</reference>
<organism evidence="1 2">
    <name type="scientific">Nesidiocoris tenuis</name>
    <dbReference type="NCBI Taxonomy" id="355587"/>
    <lineage>
        <taxon>Eukaryota</taxon>
        <taxon>Metazoa</taxon>
        <taxon>Ecdysozoa</taxon>
        <taxon>Arthropoda</taxon>
        <taxon>Hexapoda</taxon>
        <taxon>Insecta</taxon>
        <taxon>Pterygota</taxon>
        <taxon>Neoptera</taxon>
        <taxon>Paraneoptera</taxon>
        <taxon>Hemiptera</taxon>
        <taxon>Heteroptera</taxon>
        <taxon>Panheteroptera</taxon>
        <taxon>Cimicomorpha</taxon>
        <taxon>Miridae</taxon>
        <taxon>Dicyphina</taxon>
        <taxon>Nesidiocoris</taxon>
    </lineage>
</organism>
<evidence type="ECO:0000313" key="2">
    <source>
        <dbReference type="Proteomes" id="UP001307889"/>
    </source>
</evidence>
<gene>
    <name evidence="1" type="ORF">NTJ_04437</name>
</gene>
<name>A0ABN7AHB6_9HEMI</name>
<evidence type="ECO:0000313" key="1">
    <source>
        <dbReference type="EMBL" id="BES91629.1"/>
    </source>
</evidence>
<protein>
    <submittedName>
        <fullName evidence="1">Uncharacterized protein</fullName>
    </submittedName>
</protein>